<keyword evidence="7" id="KW-1185">Reference proteome</keyword>
<gene>
    <name evidence="6" type="ORF">Van01_40970</name>
</gene>
<dbReference type="Gene3D" id="1.10.357.10">
    <property type="entry name" value="Tetracycline Repressor, domain 2"/>
    <property type="match status" value="1"/>
</dbReference>
<name>A0ABQ4HYZ1_9ACTN</name>
<keyword evidence="1" id="KW-0805">Transcription regulation</keyword>
<evidence type="ECO:0000256" key="2">
    <source>
        <dbReference type="ARBA" id="ARBA00023125"/>
    </source>
</evidence>
<keyword evidence="3" id="KW-0804">Transcription</keyword>
<dbReference type="PANTHER" id="PTHR47506">
    <property type="entry name" value="TRANSCRIPTIONAL REGULATORY PROTEIN"/>
    <property type="match status" value="1"/>
</dbReference>
<evidence type="ECO:0000256" key="4">
    <source>
        <dbReference type="PROSITE-ProRule" id="PRU00335"/>
    </source>
</evidence>
<accession>A0ABQ4HYZ1</accession>
<dbReference type="InterPro" id="IPR001647">
    <property type="entry name" value="HTH_TetR"/>
</dbReference>
<dbReference type="PANTHER" id="PTHR47506:SF1">
    <property type="entry name" value="HTH-TYPE TRANSCRIPTIONAL REGULATOR YJDC"/>
    <property type="match status" value="1"/>
</dbReference>
<dbReference type="SUPFAM" id="SSF48498">
    <property type="entry name" value="Tetracyclin repressor-like, C-terminal domain"/>
    <property type="match status" value="1"/>
</dbReference>
<dbReference type="Pfam" id="PF00440">
    <property type="entry name" value="TetR_N"/>
    <property type="match status" value="1"/>
</dbReference>
<dbReference type="PROSITE" id="PS50977">
    <property type="entry name" value="HTH_TETR_2"/>
    <property type="match status" value="1"/>
</dbReference>
<dbReference type="Proteomes" id="UP000647017">
    <property type="component" value="Unassembled WGS sequence"/>
</dbReference>
<dbReference type="PROSITE" id="PS01081">
    <property type="entry name" value="HTH_TETR_1"/>
    <property type="match status" value="1"/>
</dbReference>
<feature type="domain" description="HTH tetR-type" evidence="5">
    <location>
        <begin position="9"/>
        <end position="69"/>
    </location>
</feature>
<sequence>MATRGRPRTFDRQVALRRAMETFWRRGYQGASMTELTAAMGIASPSLYAAFGSKEALFREAVELYNSTEGAGPRAALDGGVTARAAIEAMLRHQAYAYVDPANPSGCLVVLAGAGTVPESDAVGQFLTSCRERDIAELRRRISRGVDEGDLPASVVPDALARFVGAVVQGMAVQARDGASAENLLGIVDCAMAAWDGLTRGGAATT</sequence>
<organism evidence="6 7">
    <name type="scientific">Micromonospora andamanensis</name>
    <dbReference type="NCBI Taxonomy" id="1287068"/>
    <lineage>
        <taxon>Bacteria</taxon>
        <taxon>Bacillati</taxon>
        <taxon>Actinomycetota</taxon>
        <taxon>Actinomycetes</taxon>
        <taxon>Micromonosporales</taxon>
        <taxon>Micromonosporaceae</taxon>
        <taxon>Micromonospora</taxon>
    </lineage>
</organism>
<evidence type="ECO:0000313" key="7">
    <source>
        <dbReference type="Proteomes" id="UP000647017"/>
    </source>
</evidence>
<dbReference type="Gene3D" id="1.10.10.60">
    <property type="entry name" value="Homeodomain-like"/>
    <property type="match status" value="1"/>
</dbReference>
<keyword evidence="2 4" id="KW-0238">DNA-binding</keyword>
<proteinExistence type="predicted"/>
<feature type="DNA-binding region" description="H-T-H motif" evidence="4">
    <location>
        <begin position="32"/>
        <end position="51"/>
    </location>
</feature>
<evidence type="ECO:0000256" key="3">
    <source>
        <dbReference type="ARBA" id="ARBA00023163"/>
    </source>
</evidence>
<dbReference type="InterPro" id="IPR009057">
    <property type="entry name" value="Homeodomain-like_sf"/>
</dbReference>
<dbReference type="SUPFAM" id="SSF46689">
    <property type="entry name" value="Homeodomain-like"/>
    <property type="match status" value="1"/>
</dbReference>
<comment type="caution">
    <text evidence="6">The sequence shown here is derived from an EMBL/GenBank/DDBJ whole genome shotgun (WGS) entry which is preliminary data.</text>
</comment>
<dbReference type="InterPro" id="IPR023772">
    <property type="entry name" value="DNA-bd_HTH_TetR-type_CS"/>
</dbReference>
<evidence type="ECO:0000256" key="1">
    <source>
        <dbReference type="ARBA" id="ARBA00023015"/>
    </source>
</evidence>
<evidence type="ECO:0000259" key="5">
    <source>
        <dbReference type="PROSITE" id="PS50977"/>
    </source>
</evidence>
<dbReference type="EMBL" id="BOOZ01000025">
    <property type="protein sequence ID" value="GIJ10883.1"/>
    <property type="molecule type" value="Genomic_DNA"/>
</dbReference>
<protein>
    <submittedName>
        <fullName evidence="6">TetR family transcriptional regulator</fullName>
    </submittedName>
</protein>
<dbReference type="InterPro" id="IPR036271">
    <property type="entry name" value="Tet_transcr_reg_TetR-rel_C_sf"/>
</dbReference>
<dbReference type="RefSeq" id="WP_204009899.1">
    <property type="nucleotide sequence ID" value="NZ_BOOZ01000025.1"/>
</dbReference>
<reference evidence="6 7" key="1">
    <citation type="submission" date="2021-01" db="EMBL/GenBank/DDBJ databases">
        <title>Whole genome shotgun sequence of Verrucosispora andamanensis NBRC 109075.</title>
        <authorList>
            <person name="Komaki H."/>
            <person name="Tamura T."/>
        </authorList>
    </citation>
    <scope>NUCLEOTIDE SEQUENCE [LARGE SCALE GENOMIC DNA]</scope>
    <source>
        <strain evidence="6 7">NBRC 109075</strain>
    </source>
</reference>
<evidence type="ECO:0000313" key="6">
    <source>
        <dbReference type="EMBL" id="GIJ10883.1"/>
    </source>
</evidence>